<dbReference type="Gene3D" id="3.30.70.1320">
    <property type="entry name" value="Multidrug efflux transporter AcrB pore domain like"/>
    <property type="match status" value="1"/>
</dbReference>
<dbReference type="SUPFAM" id="SSF82866">
    <property type="entry name" value="Multidrug efflux transporter AcrB transmembrane domain"/>
    <property type="match status" value="2"/>
</dbReference>
<keyword evidence="1" id="KW-1133">Transmembrane helix</keyword>
<dbReference type="Gene3D" id="3.30.2090.10">
    <property type="entry name" value="Multidrug efflux transporter AcrB TolC docking domain, DN and DC subdomains"/>
    <property type="match status" value="2"/>
</dbReference>
<dbReference type="RefSeq" id="WP_380602069.1">
    <property type="nucleotide sequence ID" value="NZ_JBHSDU010000014.1"/>
</dbReference>
<dbReference type="SUPFAM" id="SSF82693">
    <property type="entry name" value="Multidrug efflux transporter AcrB pore domain, PN1, PN2, PC1 and PC2 subdomains"/>
    <property type="match status" value="2"/>
</dbReference>
<proteinExistence type="predicted"/>
<dbReference type="Gene3D" id="3.30.70.1430">
    <property type="entry name" value="Multidrug efflux transporter AcrB pore domain"/>
    <property type="match status" value="2"/>
</dbReference>
<feature type="transmembrane region" description="Helical" evidence="1">
    <location>
        <begin position="476"/>
        <end position="499"/>
    </location>
</feature>
<feature type="transmembrane region" description="Helical" evidence="1">
    <location>
        <begin position="893"/>
        <end position="925"/>
    </location>
</feature>
<feature type="transmembrane region" description="Helical" evidence="1">
    <location>
        <begin position="861"/>
        <end position="881"/>
    </location>
</feature>
<gene>
    <name evidence="2" type="ORF">ACFPN2_26005</name>
</gene>
<feature type="transmembrane region" description="Helical" evidence="1">
    <location>
        <begin position="993"/>
        <end position="1020"/>
    </location>
</feature>
<feature type="transmembrane region" description="Helical" evidence="1">
    <location>
        <begin position="363"/>
        <end position="383"/>
    </location>
</feature>
<keyword evidence="3" id="KW-1185">Reference proteome</keyword>
<dbReference type="Gene3D" id="1.20.1640.10">
    <property type="entry name" value="Multidrug efflux transporter AcrB transmembrane domain"/>
    <property type="match status" value="2"/>
</dbReference>
<dbReference type="SUPFAM" id="SSF82714">
    <property type="entry name" value="Multidrug efflux transporter AcrB TolC docking domain, DN and DC subdomains"/>
    <property type="match status" value="2"/>
</dbReference>
<name>A0ABV8T1S5_9GAMM</name>
<feature type="transmembrane region" description="Helical" evidence="1">
    <location>
        <begin position="961"/>
        <end position="981"/>
    </location>
</feature>
<dbReference type="Proteomes" id="UP001595904">
    <property type="component" value="Unassembled WGS sequence"/>
</dbReference>
<feature type="transmembrane region" description="Helical" evidence="1">
    <location>
        <begin position="337"/>
        <end position="356"/>
    </location>
</feature>
<feature type="transmembrane region" description="Helical" evidence="1">
    <location>
        <begin position="444"/>
        <end position="464"/>
    </location>
</feature>
<dbReference type="Gene3D" id="3.30.70.1440">
    <property type="entry name" value="Multidrug efflux transporter AcrB pore domain"/>
    <property type="match status" value="1"/>
</dbReference>
<protein>
    <submittedName>
        <fullName evidence="2">Efflux RND transporter permease subunit</fullName>
    </submittedName>
</protein>
<dbReference type="EMBL" id="JBHSDU010000014">
    <property type="protein sequence ID" value="MFC4312564.1"/>
    <property type="molecule type" value="Genomic_DNA"/>
</dbReference>
<keyword evidence="1" id="KW-0472">Membrane</keyword>
<dbReference type="Pfam" id="PF00873">
    <property type="entry name" value="ACR_tran"/>
    <property type="match status" value="1"/>
</dbReference>
<dbReference type="PANTHER" id="PTHR32063:SF4">
    <property type="entry name" value="SLR6043 PROTEIN"/>
    <property type="match status" value="1"/>
</dbReference>
<dbReference type="InterPro" id="IPR027463">
    <property type="entry name" value="AcrB_DN_DC_subdom"/>
</dbReference>
<evidence type="ECO:0000313" key="2">
    <source>
        <dbReference type="EMBL" id="MFC4312564.1"/>
    </source>
</evidence>
<dbReference type="PANTHER" id="PTHR32063">
    <property type="match status" value="1"/>
</dbReference>
<organism evidence="2 3">
    <name type="scientific">Steroidobacter flavus</name>
    <dbReference type="NCBI Taxonomy" id="1842136"/>
    <lineage>
        <taxon>Bacteria</taxon>
        <taxon>Pseudomonadati</taxon>
        <taxon>Pseudomonadota</taxon>
        <taxon>Gammaproteobacteria</taxon>
        <taxon>Steroidobacterales</taxon>
        <taxon>Steroidobacteraceae</taxon>
        <taxon>Steroidobacter</taxon>
    </lineage>
</organism>
<evidence type="ECO:0000256" key="1">
    <source>
        <dbReference type="SAM" id="Phobius"/>
    </source>
</evidence>
<feature type="transmembrane region" description="Helical" evidence="1">
    <location>
        <begin position="530"/>
        <end position="549"/>
    </location>
</feature>
<accession>A0ABV8T1S5</accession>
<comment type="caution">
    <text evidence="2">The sequence shown here is derived from an EMBL/GenBank/DDBJ whole genome shotgun (WGS) entry which is preliminary data.</text>
</comment>
<keyword evidence="1" id="KW-0812">Transmembrane</keyword>
<reference evidence="3" key="1">
    <citation type="journal article" date="2019" name="Int. J. Syst. Evol. Microbiol.">
        <title>The Global Catalogue of Microorganisms (GCM) 10K type strain sequencing project: providing services to taxonomists for standard genome sequencing and annotation.</title>
        <authorList>
            <consortium name="The Broad Institute Genomics Platform"/>
            <consortium name="The Broad Institute Genome Sequencing Center for Infectious Disease"/>
            <person name="Wu L."/>
            <person name="Ma J."/>
        </authorList>
    </citation>
    <scope>NUCLEOTIDE SEQUENCE [LARGE SCALE GENOMIC DNA]</scope>
    <source>
        <strain evidence="3">CGMCC 1.10759</strain>
    </source>
</reference>
<evidence type="ECO:0000313" key="3">
    <source>
        <dbReference type="Proteomes" id="UP001595904"/>
    </source>
</evidence>
<sequence length="1029" mass="110473">MLRHIVSLCVRFRVLVVAIAVLLTAYGVFVAQRAKLDVFPEFAPPQIVVQTEAPGLSAEAVETLVTRPIEYSLNGTPALENIYSQSIQGLSVVTLVFKDDADIYRVRQLTAERLAQLASALPTGVHTPAMGALASSTSMVLSIGLTSDHHSAMELRTMADWTIRQRLLGVPGVARVEAFGGEIRQLQIQVLPDRMMLYGLSIDEVVAAASKSTGVRGAGFIETDNQRITLRTEGQSLSASALAEAVVAQRGGTSVRLRDIANVVDGPEPKIGDALVMGRPGLIMNIHGQYGANTRDVTRAVEAALAQLRPLLDAERITLHPALFRPANFIETSIRNITHALLIGGALVIVVLLFFLANLRSAFIAIATIPLSLLMALVAYAHFGASINTITLGGFAIAIGEVVDDAIIGLENVWRRLRENRASADPKPFDTVVVDATLEVRSPIVYATFIVVAVFWPVLMMSGINGRLFAPLAVSFVLAAIASLIVAVTLTPALCSLLLANTDASEPGYIDRLKHWHRRLLERIDRRPRVIIGSAAIVCLAALLALPFMGGEFLPDFKEGHYVLRVMTAPGTSVDAGLHLGGRITQALLKNPRIQSVSQQLGRAEQGEDTAGPEFSEFHIELKRLSGEEEEQVQEQIRATLQTFPGISFAVTPFLEERIEEILTGGRGEMVINIFGDDLDVLDRVAQQIRNVVATVPGAADVLSQAQSGAPELTIALRPDRLRQYGFAPLDVLEAVQFAYQGVVVAQTNDNNRVFEVAVILEPGSRRDPEAIGGLLIRNATGTTLPLRELATIASTPGRYVIMHEGTQRRQQVTADVVGRDLSSFAQAVEKKVRSDVTLPPDVSVTVGGAAQARKTAQNELLLHSAFVLVVIVMLLSLVFANRHNLFLVLANIPFALAGGVLILLLTGGALSIGAMVGFISLFGISMRNSILMISHYEELVTREGKPWGVATALQGASERLVPIVMTALVVALGLLPIAVGSEEAGKEIEGPMAIVILGGLVTSMILNLLVLPALAIRFAKFAPAGEQR</sequence>
<dbReference type="PRINTS" id="PR00702">
    <property type="entry name" value="ACRIFLAVINRP"/>
</dbReference>
<dbReference type="InterPro" id="IPR001036">
    <property type="entry name" value="Acrflvin-R"/>
</dbReference>